<feature type="domain" description="AsmA" evidence="1">
    <location>
        <begin position="127"/>
        <end position="335"/>
    </location>
</feature>
<dbReference type="PANTHER" id="PTHR30441">
    <property type="entry name" value="DUF748 DOMAIN-CONTAINING PROTEIN"/>
    <property type="match status" value="1"/>
</dbReference>
<gene>
    <name evidence="2" type="ORF">L3081_19760</name>
</gene>
<dbReference type="InterPro" id="IPR007844">
    <property type="entry name" value="AsmA"/>
</dbReference>
<protein>
    <submittedName>
        <fullName evidence="2">AsmA-like C-terminal region-containing protein</fullName>
    </submittedName>
</protein>
<dbReference type="PANTHER" id="PTHR30441:SF4">
    <property type="entry name" value="PROTEIN ASMA"/>
    <property type="match status" value="1"/>
</dbReference>
<dbReference type="Proteomes" id="UP001139646">
    <property type="component" value="Unassembled WGS sequence"/>
</dbReference>
<evidence type="ECO:0000313" key="2">
    <source>
        <dbReference type="EMBL" id="MCI2285203.1"/>
    </source>
</evidence>
<keyword evidence="3" id="KW-1185">Reference proteome</keyword>
<proteinExistence type="predicted"/>
<evidence type="ECO:0000259" key="1">
    <source>
        <dbReference type="Pfam" id="PF05170"/>
    </source>
</evidence>
<dbReference type="Pfam" id="PF05170">
    <property type="entry name" value="AsmA"/>
    <property type="match status" value="1"/>
</dbReference>
<dbReference type="RefSeq" id="WP_242287953.1">
    <property type="nucleotide sequence ID" value="NZ_JAKKSL010000004.1"/>
</dbReference>
<accession>A0ABS9X4N6</accession>
<sequence length="426" mass="45961">MELSLLSALVNVNYEGEIQKQGQDIKGALSISGDSVKQILAWQNIPLVAKDILAWQNIPLVAKDEAFNQFSLASNMHFANSKLSLNGIAMALDKLAFTGSSTITLSEPLMVKADIDLGALNLNPYLPETEQAKVEKEAKNEPLVWDDSEIDLSSLALINADLAIKSSELRVREIKLGENNLAIKLQKGKATIDLLNFKAYEGEGAGTIQVLADKKPYQVNSKFLLENINAEPLLTDAAGFDKLMGKGQLAWDLSTIGLSQKSFIEQLNGELSFSFVDGAIKGVNLAAVAKSANNIMTGNLAAVSLDSDFSNAEKTDFAALTGTFKITKGLANTNNISLLNPFIRVSGAGDIDLPQTKMKMQIVTEMVASVEGQAAQEASSGIKIPIKISGPFHQIKIRPDVSAEAKDKLKEKVKDKVKDKLKKLFG</sequence>
<organism evidence="2 3">
    <name type="scientific">Colwellia maritima</name>
    <dbReference type="NCBI Taxonomy" id="2912588"/>
    <lineage>
        <taxon>Bacteria</taxon>
        <taxon>Pseudomonadati</taxon>
        <taxon>Pseudomonadota</taxon>
        <taxon>Gammaproteobacteria</taxon>
        <taxon>Alteromonadales</taxon>
        <taxon>Colwelliaceae</taxon>
        <taxon>Colwellia</taxon>
    </lineage>
</organism>
<evidence type="ECO:0000313" key="3">
    <source>
        <dbReference type="Proteomes" id="UP001139646"/>
    </source>
</evidence>
<name>A0ABS9X4N6_9GAMM</name>
<dbReference type="InterPro" id="IPR052894">
    <property type="entry name" value="AsmA-related"/>
</dbReference>
<reference evidence="2" key="1">
    <citation type="submission" date="2022-01" db="EMBL/GenBank/DDBJ databases">
        <title>Colwellia maritima, isolated from seawater.</title>
        <authorList>
            <person name="Kristyanto S."/>
            <person name="Jung J."/>
            <person name="Jeon C.O."/>
        </authorList>
    </citation>
    <scope>NUCLEOTIDE SEQUENCE</scope>
    <source>
        <strain evidence="2">MSW7</strain>
    </source>
</reference>
<comment type="caution">
    <text evidence="2">The sequence shown here is derived from an EMBL/GenBank/DDBJ whole genome shotgun (WGS) entry which is preliminary data.</text>
</comment>
<dbReference type="EMBL" id="JAKKSL010000004">
    <property type="protein sequence ID" value="MCI2285203.1"/>
    <property type="molecule type" value="Genomic_DNA"/>
</dbReference>